<dbReference type="AlphaFoldDB" id="A0A8R1XYH9"/>
<reference evidence="2" key="1">
    <citation type="submission" date="2013-10" db="EMBL/GenBank/DDBJ databases">
        <title>Genome sequencing of Onchocerca volvulus.</title>
        <authorList>
            <person name="Cotton J."/>
            <person name="Tsai J."/>
            <person name="Stanley E."/>
            <person name="Tracey A."/>
            <person name="Holroyd N."/>
            <person name="Lustigman S."/>
            <person name="Berriman M."/>
        </authorList>
    </citation>
    <scope>NUCLEOTIDE SEQUENCE</scope>
</reference>
<sequence length="89" mass="10098">MSITGDFLRKGQMKHLHFKTFVKEKTEALRFRRSINLDHWILFAIRGPLLLLTKSSLMGDENISESSSATNGEIKSLPGYDKAVSIFRA</sequence>
<accession>A0A8R1XYH9</accession>
<name>A0A8R1XYH9_ONCVO</name>
<dbReference type="EMBL" id="CMVM020000172">
    <property type="status" value="NOT_ANNOTATED_CDS"/>
    <property type="molecule type" value="Genomic_DNA"/>
</dbReference>
<evidence type="ECO:0000313" key="1">
    <source>
        <dbReference type="EnsemblMetazoa" id="OVOC6386.1"/>
    </source>
</evidence>
<evidence type="ECO:0000313" key="2">
    <source>
        <dbReference type="Proteomes" id="UP000024404"/>
    </source>
</evidence>
<organism evidence="1 2">
    <name type="scientific">Onchocerca volvulus</name>
    <dbReference type="NCBI Taxonomy" id="6282"/>
    <lineage>
        <taxon>Eukaryota</taxon>
        <taxon>Metazoa</taxon>
        <taxon>Ecdysozoa</taxon>
        <taxon>Nematoda</taxon>
        <taxon>Chromadorea</taxon>
        <taxon>Rhabditida</taxon>
        <taxon>Spirurina</taxon>
        <taxon>Spiruromorpha</taxon>
        <taxon>Filarioidea</taxon>
        <taxon>Onchocercidae</taxon>
        <taxon>Onchocerca</taxon>
    </lineage>
</organism>
<dbReference type="EnsemblMetazoa" id="OVOC6386.1">
    <property type="protein sequence ID" value="OVOC6386.1"/>
    <property type="gene ID" value="WBGene00243195"/>
</dbReference>
<protein>
    <submittedName>
        <fullName evidence="1">Uncharacterized protein</fullName>
    </submittedName>
</protein>
<reference evidence="1" key="2">
    <citation type="submission" date="2022-06" db="UniProtKB">
        <authorList>
            <consortium name="EnsemblMetazoa"/>
        </authorList>
    </citation>
    <scope>IDENTIFICATION</scope>
</reference>
<dbReference type="Proteomes" id="UP000024404">
    <property type="component" value="Unassembled WGS sequence"/>
</dbReference>
<keyword evidence="2" id="KW-1185">Reference proteome</keyword>
<proteinExistence type="predicted"/>